<dbReference type="InterPro" id="IPR036610">
    <property type="entry name" value="PEBP-like_sf"/>
</dbReference>
<protein>
    <recommendedName>
        <fullName evidence="5">Phosphatidylethanolamine-binding protein</fullName>
    </recommendedName>
</protein>
<dbReference type="SUPFAM" id="SSF49777">
    <property type="entry name" value="PEBP-like"/>
    <property type="match status" value="1"/>
</dbReference>
<evidence type="ECO:0000313" key="3">
    <source>
        <dbReference type="EMBL" id="OZJ05450.1"/>
    </source>
</evidence>
<dbReference type="AlphaFoldDB" id="A0A261Y492"/>
<organism evidence="3 4">
    <name type="scientific">Bifiguratus adelaidae</name>
    <dbReference type="NCBI Taxonomy" id="1938954"/>
    <lineage>
        <taxon>Eukaryota</taxon>
        <taxon>Fungi</taxon>
        <taxon>Fungi incertae sedis</taxon>
        <taxon>Mucoromycota</taxon>
        <taxon>Mucoromycotina</taxon>
        <taxon>Endogonomycetes</taxon>
        <taxon>Endogonales</taxon>
        <taxon>Endogonales incertae sedis</taxon>
        <taxon>Bifiguratus</taxon>
    </lineage>
</organism>
<comment type="caution">
    <text evidence="3">The sequence shown here is derived from an EMBL/GenBank/DDBJ whole genome shotgun (WGS) entry which is preliminary data.</text>
</comment>
<dbReference type="GO" id="GO:0030162">
    <property type="term" value="P:regulation of proteolysis"/>
    <property type="evidence" value="ECO:0007669"/>
    <property type="project" value="TreeGrafter"/>
</dbReference>
<dbReference type="PANTHER" id="PTHR11362:SF148">
    <property type="entry name" value="CARBOXYPEPTIDASE Y INHIBITOR"/>
    <property type="match status" value="1"/>
</dbReference>
<reference evidence="3 4" key="1">
    <citation type="journal article" date="2017" name="Mycologia">
        <title>Bifiguratus adelaidae, gen. et sp. nov., a new member of Mucoromycotina in endophytic and soil-dwelling habitats.</title>
        <authorList>
            <person name="Torres-Cruz T.J."/>
            <person name="Billingsley Tobias T.L."/>
            <person name="Almatruk M."/>
            <person name="Hesse C."/>
            <person name="Kuske C.R."/>
            <person name="Desiro A."/>
            <person name="Benucci G.M."/>
            <person name="Bonito G."/>
            <person name="Stajich J.E."/>
            <person name="Dunlap C."/>
            <person name="Arnold A.E."/>
            <person name="Porras-Alfaro A."/>
        </authorList>
    </citation>
    <scope>NUCLEOTIDE SEQUENCE [LARGE SCALE GENOMIC DNA]</scope>
    <source>
        <strain evidence="3 4">AZ0501</strain>
    </source>
</reference>
<evidence type="ECO:0000256" key="1">
    <source>
        <dbReference type="ARBA" id="ARBA00007091"/>
    </source>
</evidence>
<evidence type="ECO:0008006" key="5">
    <source>
        <dbReference type="Google" id="ProtNLM"/>
    </source>
</evidence>
<sequence>MSSNNINLTPADNSTGPRISGPTEGFVFANHLNQTTGQVICGKPANVDWSGTHSNIVKLPQDSSQPPLHPSLINANASIGSDTFPASTDKQTSNMPLVTMNAHSTQPLKEAGIITDVIQDFTPATLIGGKFAKGGDIAMGNTLAINDTQEPPQIEFAGDREGAVYTVILTDPDAPSRQDPKWREFRHWVVTNVPSNGDVSKGTTIQDYMGPAPPKGTGPHRYVLLLYRQSGAFTEVPKLSEKRQNWKASTFAQQHEMTLVAANWFVAENKE</sequence>
<feature type="region of interest" description="Disordered" evidence="2">
    <location>
        <begin position="1"/>
        <end position="22"/>
    </location>
</feature>
<dbReference type="Gene3D" id="3.90.280.10">
    <property type="entry name" value="PEBP-like"/>
    <property type="match status" value="1"/>
</dbReference>
<feature type="compositionally biased region" description="Polar residues" evidence="2">
    <location>
        <begin position="1"/>
        <end position="17"/>
    </location>
</feature>
<dbReference type="InterPro" id="IPR035810">
    <property type="entry name" value="PEBP_euk"/>
</dbReference>
<proteinExistence type="inferred from homology"/>
<evidence type="ECO:0000256" key="2">
    <source>
        <dbReference type="SAM" id="MobiDB-lite"/>
    </source>
</evidence>
<dbReference type="GO" id="GO:0005543">
    <property type="term" value="F:phospholipid binding"/>
    <property type="evidence" value="ECO:0007669"/>
    <property type="project" value="TreeGrafter"/>
</dbReference>
<name>A0A261Y492_9FUNG</name>
<dbReference type="PROSITE" id="PS01220">
    <property type="entry name" value="PBP"/>
    <property type="match status" value="1"/>
</dbReference>
<dbReference type="OrthoDB" id="2506647at2759"/>
<dbReference type="InterPro" id="IPR008914">
    <property type="entry name" value="PEBP"/>
</dbReference>
<accession>A0A261Y492</accession>
<dbReference type="InterPro" id="IPR001858">
    <property type="entry name" value="Phosphatidylethanolamine-bd_CS"/>
</dbReference>
<evidence type="ECO:0000313" key="4">
    <source>
        <dbReference type="Proteomes" id="UP000242875"/>
    </source>
</evidence>
<dbReference type="GO" id="GO:0030414">
    <property type="term" value="F:peptidase inhibitor activity"/>
    <property type="evidence" value="ECO:0007669"/>
    <property type="project" value="TreeGrafter"/>
</dbReference>
<dbReference type="Proteomes" id="UP000242875">
    <property type="component" value="Unassembled WGS sequence"/>
</dbReference>
<dbReference type="Pfam" id="PF01161">
    <property type="entry name" value="PBP"/>
    <property type="match status" value="1"/>
</dbReference>
<keyword evidence="4" id="KW-1185">Reference proteome</keyword>
<gene>
    <name evidence="3" type="ORF">BZG36_01648</name>
</gene>
<dbReference type="GO" id="GO:0046578">
    <property type="term" value="P:regulation of Ras protein signal transduction"/>
    <property type="evidence" value="ECO:0007669"/>
    <property type="project" value="TreeGrafter"/>
</dbReference>
<comment type="similarity">
    <text evidence="1">Belongs to the phosphatidylethanolamine-binding protein family.</text>
</comment>
<dbReference type="PANTHER" id="PTHR11362">
    <property type="entry name" value="PHOSPHATIDYLETHANOLAMINE-BINDING PROTEIN"/>
    <property type="match status" value="1"/>
</dbReference>
<dbReference type="CDD" id="cd00866">
    <property type="entry name" value="PEBP_euk"/>
    <property type="match status" value="1"/>
</dbReference>
<dbReference type="EMBL" id="MVBO01000015">
    <property type="protein sequence ID" value="OZJ05450.1"/>
    <property type="molecule type" value="Genomic_DNA"/>
</dbReference>